<dbReference type="PANTHER" id="PTHR43686">
    <property type="entry name" value="SULFURTRANSFERASE-RELATED"/>
    <property type="match status" value="1"/>
</dbReference>
<evidence type="ECO:0000259" key="2">
    <source>
        <dbReference type="Pfam" id="PF00266"/>
    </source>
</evidence>
<dbReference type="SUPFAM" id="SSF53383">
    <property type="entry name" value="PLP-dependent transferases"/>
    <property type="match status" value="1"/>
</dbReference>
<dbReference type="Pfam" id="PF00266">
    <property type="entry name" value="Aminotran_5"/>
    <property type="match status" value="1"/>
</dbReference>
<reference evidence="3 4" key="1">
    <citation type="submission" date="2018-11" db="EMBL/GenBank/DDBJ databases">
        <title>Genome sequence of Saitozyma podzolica DSM 27192.</title>
        <authorList>
            <person name="Aliyu H."/>
            <person name="Gorte O."/>
            <person name="Ochsenreither K."/>
        </authorList>
    </citation>
    <scope>NUCLEOTIDE SEQUENCE [LARGE SCALE GENOMIC DNA]</scope>
    <source>
        <strain evidence="3 4">DSM 27192</strain>
    </source>
</reference>
<dbReference type="InterPro" id="IPR015424">
    <property type="entry name" value="PyrdxlP-dep_Trfase"/>
</dbReference>
<feature type="domain" description="Aminotransferase class V" evidence="2">
    <location>
        <begin position="185"/>
        <end position="474"/>
    </location>
</feature>
<feature type="compositionally biased region" description="Basic and acidic residues" evidence="1">
    <location>
        <begin position="31"/>
        <end position="43"/>
    </location>
</feature>
<dbReference type="PANTHER" id="PTHR43686:SF1">
    <property type="entry name" value="AMINOTRAN_5 DOMAIN-CONTAINING PROTEIN"/>
    <property type="match status" value="1"/>
</dbReference>
<feature type="region of interest" description="Disordered" evidence="1">
    <location>
        <begin position="21"/>
        <end position="54"/>
    </location>
</feature>
<accession>A0A427Y2R9</accession>
<evidence type="ECO:0000313" key="3">
    <source>
        <dbReference type="EMBL" id="RSH85377.1"/>
    </source>
</evidence>
<organism evidence="3 4">
    <name type="scientific">Saitozyma podzolica</name>
    <dbReference type="NCBI Taxonomy" id="1890683"/>
    <lineage>
        <taxon>Eukaryota</taxon>
        <taxon>Fungi</taxon>
        <taxon>Dikarya</taxon>
        <taxon>Basidiomycota</taxon>
        <taxon>Agaricomycotina</taxon>
        <taxon>Tremellomycetes</taxon>
        <taxon>Tremellales</taxon>
        <taxon>Trimorphomycetaceae</taxon>
        <taxon>Saitozyma</taxon>
    </lineage>
</organism>
<dbReference type="Gene3D" id="3.90.1150.10">
    <property type="entry name" value="Aspartate Aminotransferase, domain 1"/>
    <property type="match status" value="1"/>
</dbReference>
<dbReference type="OrthoDB" id="420046at2759"/>
<dbReference type="InterPro" id="IPR015421">
    <property type="entry name" value="PyrdxlP-dep_Trfase_major"/>
</dbReference>
<gene>
    <name evidence="3" type="ORF">EHS25_004773</name>
</gene>
<dbReference type="Gene3D" id="3.40.640.10">
    <property type="entry name" value="Type I PLP-dependent aspartate aminotransferase-like (Major domain)"/>
    <property type="match status" value="1"/>
</dbReference>
<sequence>MRLNPKISAVINRLSVPNASSWTTDQTAHAKASEPLEESKDEISASPILDSPPVHWQDDTQGVSAVQGNLEKTIRNNRRLRLAFCLSTASLSSQTRLWQASLELSKIVREGSWANSDDSEDRSVTGTSYTPTTRDDDVVITCGSGSTAAVNRVIDVLGLRLNTSWEGGVHLRARVQGGADRPVVFIGPYEHPSNELPWIEYLADVIPIKADSQGHIDQVDLGEKLAAFADRPLRIGSFSAASNVTGIISDVDGITGVLHQAGALAFWDYAAAAPYLKIDMNPDRNDPPGLRNKDAVFISPHKFVGGPGTPGLLVAKRHLFTRSIPTNPGGGTVSFVTPHSHRYSADLVEREESGTPAIIESIPAGLVFQLKERVGSANIERLEADLVKRALERWRKNPKIRILGNTHVPRLSIIIFVITHAYRTLHHNFVVALLNDPFGGQASGGCSCAGPYGHQLLGIDDATGVKPGWVRLGFNYFISEATFRFILDAVDFVAEYGPAFLALYHFDVGSGIWSNRSGRKSITLRLHDIQYGRDDTGPGGWHSKLTEAMMRRYLDEARRLALAMG</sequence>
<comment type="caution">
    <text evidence="3">The sequence shown here is derived from an EMBL/GenBank/DDBJ whole genome shotgun (WGS) entry which is preliminary data.</text>
</comment>
<proteinExistence type="predicted"/>
<dbReference type="InterPro" id="IPR000192">
    <property type="entry name" value="Aminotrans_V_dom"/>
</dbReference>
<protein>
    <recommendedName>
        <fullName evidence="2">Aminotransferase class V domain-containing protein</fullName>
    </recommendedName>
</protein>
<dbReference type="InterPro" id="IPR015422">
    <property type="entry name" value="PyrdxlP-dep_Trfase_small"/>
</dbReference>
<dbReference type="EMBL" id="RSCD01000020">
    <property type="protein sequence ID" value="RSH85377.1"/>
    <property type="molecule type" value="Genomic_DNA"/>
</dbReference>
<dbReference type="STRING" id="1890683.A0A427Y2R9"/>
<keyword evidence="4" id="KW-1185">Reference proteome</keyword>
<evidence type="ECO:0000313" key="4">
    <source>
        <dbReference type="Proteomes" id="UP000279259"/>
    </source>
</evidence>
<name>A0A427Y2R9_9TREE</name>
<dbReference type="AlphaFoldDB" id="A0A427Y2R9"/>
<dbReference type="Proteomes" id="UP000279259">
    <property type="component" value="Unassembled WGS sequence"/>
</dbReference>
<evidence type="ECO:0000256" key="1">
    <source>
        <dbReference type="SAM" id="MobiDB-lite"/>
    </source>
</evidence>